<dbReference type="PANTHER" id="PTHR46972">
    <property type="entry name" value="MONOOXYGENASE ASQM-RELATED"/>
    <property type="match status" value="1"/>
</dbReference>
<dbReference type="SUPFAM" id="SSF51905">
    <property type="entry name" value="FAD/NAD(P)-binding domain"/>
    <property type="match status" value="1"/>
</dbReference>
<dbReference type="InterPro" id="IPR036188">
    <property type="entry name" value="FAD/NAD-bd_sf"/>
</dbReference>
<dbReference type="GO" id="GO:0004497">
    <property type="term" value="F:monooxygenase activity"/>
    <property type="evidence" value="ECO:0007669"/>
    <property type="project" value="UniProtKB-KW"/>
</dbReference>
<keyword evidence="4" id="KW-0503">Monooxygenase</keyword>
<protein>
    <recommendedName>
        <fullName evidence="5">FAD-binding domain-containing protein</fullName>
    </recommendedName>
</protein>
<dbReference type="PANTHER" id="PTHR46972:SF1">
    <property type="entry name" value="FAD DEPENDENT OXIDOREDUCTASE DOMAIN-CONTAINING PROTEIN"/>
    <property type="match status" value="1"/>
</dbReference>
<dbReference type="PRINTS" id="PR00420">
    <property type="entry name" value="RNGMNOXGNASE"/>
</dbReference>
<evidence type="ECO:0000313" key="7">
    <source>
        <dbReference type="Proteomes" id="UP000809789"/>
    </source>
</evidence>
<reference evidence="6" key="1">
    <citation type="submission" date="2021-07" db="EMBL/GenBank/DDBJ databases">
        <title>Elsinoe batatas strain:CRI-CJ2 Genome sequencing and assembly.</title>
        <authorList>
            <person name="Huang L."/>
        </authorList>
    </citation>
    <scope>NUCLEOTIDE SEQUENCE</scope>
    <source>
        <strain evidence="6">CRI-CJ2</strain>
    </source>
</reference>
<dbReference type="EMBL" id="JAESVG020000010">
    <property type="protein sequence ID" value="KAG8623302.1"/>
    <property type="molecule type" value="Genomic_DNA"/>
</dbReference>
<evidence type="ECO:0000256" key="2">
    <source>
        <dbReference type="ARBA" id="ARBA00022827"/>
    </source>
</evidence>
<keyword evidence="7" id="KW-1185">Reference proteome</keyword>
<sequence length="390" mass="43016">MSSSMPSLIRSPLIAIIGAGPAGLLLARILGLHNISYTLFERDPHPHLAQQGGTLDIHVHTGQHALKEAGLLEEFKKHARYEGLANKIADLSGKVWVDMPVEESGDGNDRPEIDRKDLRSMLLASVPGDSVRWGSKVKEVVTGNDGMEIHLMDGQVEKGFKLVVGADGAWSKARNLVTSIKPTYSGIHAFTSLIKPHDPCYDHASSLVGKGNYFATGGERMLGAQRMGDGNYIMTVTLKLPETWSADTQLAEDPLRLRKWLLNDIFADADETNRRLIQQSQGPFRSWPFYHLPDESVPWKSCPGVTLTGDAAHLTLPSGEGVNMAMYDSWQLARQIIDHGVDRLDDAVTAYEKNMFERAPEIFKGQDVMHQLMAEDAPRSFLRAVGALQD</sequence>
<evidence type="ECO:0000259" key="5">
    <source>
        <dbReference type="Pfam" id="PF01494"/>
    </source>
</evidence>
<evidence type="ECO:0000256" key="3">
    <source>
        <dbReference type="ARBA" id="ARBA00023002"/>
    </source>
</evidence>
<dbReference type="GO" id="GO:0071949">
    <property type="term" value="F:FAD binding"/>
    <property type="evidence" value="ECO:0007669"/>
    <property type="project" value="InterPro"/>
</dbReference>
<dbReference type="Gene3D" id="3.50.50.60">
    <property type="entry name" value="FAD/NAD(P)-binding domain"/>
    <property type="match status" value="1"/>
</dbReference>
<keyword evidence="1" id="KW-0285">Flavoprotein</keyword>
<comment type="caution">
    <text evidence="6">The sequence shown here is derived from an EMBL/GenBank/DDBJ whole genome shotgun (WGS) entry which is preliminary data.</text>
</comment>
<name>A0A8K0KU89_9PEZI</name>
<feature type="domain" description="FAD-binding" evidence="5">
    <location>
        <begin position="15"/>
        <end position="178"/>
    </location>
</feature>
<keyword evidence="3" id="KW-0560">Oxidoreductase</keyword>
<dbReference type="Pfam" id="PF01494">
    <property type="entry name" value="FAD_binding_3"/>
    <property type="match status" value="1"/>
</dbReference>
<proteinExistence type="predicted"/>
<dbReference type="Proteomes" id="UP000809789">
    <property type="component" value="Unassembled WGS sequence"/>
</dbReference>
<organism evidence="6 7">
    <name type="scientific">Elsinoe batatas</name>
    <dbReference type="NCBI Taxonomy" id="2601811"/>
    <lineage>
        <taxon>Eukaryota</taxon>
        <taxon>Fungi</taxon>
        <taxon>Dikarya</taxon>
        <taxon>Ascomycota</taxon>
        <taxon>Pezizomycotina</taxon>
        <taxon>Dothideomycetes</taxon>
        <taxon>Dothideomycetidae</taxon>
        <taxon>Myriangiales</taxon>
        <taxon>Elsinoaceae</taxon>
        <taxon>Elsinoe</taxon>
    </lineage>
</organism>
<evidence type="ECO:0000256" key="1">
    <source>
        <dbReference type="ARBA" id="ARBA00022630"/>
    </source>
</evidence>
<evidence type="ECO:0000313" key="6">
    <source>
        <dbReference type="EMBL" id="KAG8623302.1"/>
    </source>
</evidence>
<dbReference type="InterPro" id="IPR002938">
    <property type="entry name" value="FAD-bd"/>
</dbReference>
<accession>A0A8K0KU89</accession>
<dbReference type="AlphaFoldDB" id="A0A8K0KU89"/>
<keyword evidence="2" id="KW-0274">FAD</keyword>
<evidence type="ECO:0000256" key="4">
    <source>
        <dbReference type="ARBA" id="ARBA00023033"/>
    </source>
</evidence>
<dbReference type="OrthoDB" id="655030at2759"/>
<gene>
    <name evidence="6" type="ORF">KVT40_008278</name>
</gene>